<gene>
    <name evidence="1" type="ORF">MCOR_28946</name>
</gene>
<protein>
    <recommendedName>
        <fullName evidence="3">IgGFc-binding protein N-terminal domain-containing protein</fullName>
    </recommendedName>
</protein>
<dbReference type="EMBL" id="CACVKT020005262">
    <property type="protein sequence ID" value="CAC5394166.1"/>
    <property type="molecule type" value="Genomic_DNA"/>
</dbReference>
<name>A0A6J8CFA3_MYTCO</name>
<sequence length="443" mass="49506">MFKCMNRLAPDYLTSKFTACSDLYGYSLRSTTSGHLHLPRPKSEYFKKTFQYSGLIIWNSLPNDKKDSSHIESFKICSVEKIVNSGDTTYKLGCMDTTKCHFKRSSFGTDIETCRECCATDGCNLKGCGKDTIEIKRGPICFDCDGISEPTKCHHIKVCEADEICQALSGRLPIVGRRRRSHGLKQKRSVLCWKCCSTDLCNTHCGSLLDFTTTPLIPVKTTDMKTTSIELTTKVKTTPELATVVTTTHELTTLVTTTHKITYVATTRSSSKSMATGYYEYYIMFMETYHPNRDAPQVYIFATYPGTANIFSIHGNNNQPFVLSKGENTFDLSSSVANKGSKERKGVYILASVPIILFVFSRHDGETDGYLAIPSQFLSNFYIVPSFKVFKPSLNSRSVIGIVSTSNTTTHVKIKLNLRNNTKLMFNSTEFINGDTLSVVLSE</sequence>
<proteinExistence type="predicted"/>
<evidence type="ECO:0008006" key="3">
    <source>
        <dbReference type="Google" id="ProtNLM"/>
    </source>
</evidence>
<evidence type="ECO:0000313" key="1">
    <source>
        <dbReference type="EMBL" id="CAC5394166.1"/>
    </source>
</evidence>
<reference evidence="1 2" key="1">
    <citation type="submission" date="2020-06" db="EMBL/GenBank/DDBJ databases">
        <authorList>
            <person name="Li R."/>
            <person name="Bekaert M."/>
        </authorList>
    </citation>
    <scope>NUCLEOTIDE SEQUENCE [LARGE SCALE GENOMIC DNA]</scope>
    <source>
        <strain evidence="2">wild</strain>
    </source>
</reference>
<evidence type="ECO:0000313" key="2">
    <source>
        <dbReference type="Proteomes" id="UP000507470"/>
    </source>
</evidence>
<accession>A0A6J8CFA3</accession>
<dbReference type="AlphaFoldDB" id="A0A6J8CFA3"/>
<organism evidence="1 2">
    <name type="scientific">Mytilus coruscus</name>
    <name type="common">Sea mussel</name>
    <dbReference type="NCBI Taxonomy" id="42192"/>
    <lineage>
        <taxon>Eukaryota</taxon>
        <taxon>Metazoa</taxon>
        <taxon>Spiralia</taxon>
        <taxon>Lophotrochozoa</taxon>
        <taxon>Mollusca</taxon>
        <taxon>Bivalvia</taxon>
        <taxon>Autobranchia</taxon>
        <taxon>Pteriomorphia</taxon>
        <taxon>Mytilida</taxon>
        <taxon>Mytiloidea</taxon>
        <taxon>Mytilidae</taxon>
        <taxon>Mytilinae</taxon>
        <taxon>Mytilus</taxon>
    </lineage>
</organism>
<keyword evidence="2" id="KW-1185">Reference proteome</keyword>
<dbReference type="OrthoDB" id="6075717at2759"/>
<dbReference type="Proteomes" id="UP000507470">
    <property type="component" value="Unassembled WGS sequence"/>
</dbReference>